<comment type="caution">
    <text evidence="1">The sequence shown here is derived from an EMBL/GenBank/DDBJ whole genome shotgun (WGS) entry which is preliminary data.</text>
</comment>
<accession>K1TBH2</accession>
<name>K1TBH2_9ZZZZ</name>
<feature type="non-terminal residue" evidence="1">
    <location>
        <position position="1"/>
    </location>
</feature>
<reference evidence="1" key="1">
    <citation type="journal article" date="2013" name="Environ. Microbiol.">
        <title>Microbiota from the distal guts of lean and obese adolescents exhibit partial functional redundancy besides clear differences in community structure.</title>
        <authorList>
            <person name="Ferrer M."/>
            <person name="Ruiz A."/>
            <person name="Lanza F."/>
            <person name="Haange S.B."/>
            <person name="Oberbach A."/>
            <person name="Till H."/>
            <person name="Bargiela R."/>
            <person name="Campoy C."/>
            <person name="Segura M.T."/>
            <person name="Richter M."/>
            <person name="von Bergen M."/>
            <person name="Seifert J."/>
            <person name="Suarez A."/>
        </authorList>
    </citation>
    <scope>NUCLEOTIDE SEQUENCE</scope>
</reference>
<protein>
    <submittedName>
        <fullName evidence="1">Signaling protein</fullName>
    </submittedName>
</protein>
<dbReference type="AlphaFoldDB" id="K1TBH2"/>
<gene>
    <name evidence="1" type="ORF">OBE_03867</name>
</gene>
<dbReference type="EMBL" id="AJWZ01002613">
    <property type="protein sequence ID" value="EKC70487.1"/>
    <property type="molecule type" value="Genomic_DNA"/>
</dbReference>
<evidence type="ECO:0000313" key="1">
    <source>
        <dbReference type="EMBL" id="EKC70487.1"/>
    </source>
</evidence>
<sequence length="195" mass="21998">RWEESDISPLTSIGETEIYFAINPERPDIKEALDSAMRRIKDDNPFYTDDLYRRYLSAQSSSFLSKEESEWIGQHGAIRIGYLNQDGGISSVDPSTGKLTGVITDYVDLAENCLQGQTLEFELNGYETRSELLQALQDRKIDLIFHANQNPYFAETNGFALSDTLLTINMAAITAKDSFDENKENTVAVEIDDLH</sequence>
<organism evidence="1">
    <name type="scientific">human gut metagenome</name>
    <dbReference type="NCBI Taxonomy" id="408170"/>
    <lineage>
        <taxon>unclassified sequences</taxon>
        <taxon>metagenomes</taxon>
        <taxon>organismal metagenomes</taxon>
    </lineage>
</organism>
<dbReference type="SUPFAM" id="SSF53850">
    <property type="entry name" value="Periplasmic binding protein-like II"/>
    <property type="match status" value="1"/>
</dbReference>
<proteinExistence type="predicted"/>
<dbReference type="Gene3D" id="3.40.190.10">
    <property type="entry name" value="Periplasmic binding protein-like II"/>
    <property type="match status" value="2"/>
</dbReference>